<feature type="compositionally biased region" description="Low complexity" evidence="3">
    <location>
        <begin position="327"/>
        <end position="340"/>
    </location>
</feature>
<keyword evidence="7" id="KW-1185">Reference proteome</keyword>
<dbReference type="InterPro" id="IPR000195">
    <property type="entry name" value="Rab-GAP-TBC_dom"/>
</dbReference>
<dbReference type="SMART" id="SM00164">
    <property type="entry name" value="TBC"/>
    <property type="match status" value="1"/>
</dbReference>
<keyword evidence="4" id="KW-1133">Transmembrane helix</keyword>
<dbReference type="SUPFAM" id="SSF47923">
    <property type="entry name" value="Ypt/Rab-GAP domain of gyp1p"/>
    <property type="match status" value="2"/>
</dbReference>
<feature type="domain" description="Rab-GAP TBC" evidence="5">
    <location>
        <begin position="428"/>
        <end position="616"/>
    </location>
</feature>
<evidence type="ECO:0000256" key="4">
    <source>
        <dbReference type="SAM" id="Phobius"/>
    </source>
</evidence>
<feature type="compositionally biased region" description="Basic and acidic residues" evidence="3">
    <location>
        <begin position="304"/>
        <end position="323"/>
    </location>
</feature>
<feature type="coiled-coil region" evidence="2">
    <location>
        <begin position="1"/>
        <end position="29"/>
    </location>
</feature>
<dbReference type="PANTHER" id="PTHR20913:SF7">
    <property type="entry name" value="RE60063P"/>
    <property type="match status" value="1"/>
</dbReference>
<keyword evidence="2" id="KW-0175">Coiled coil</keyword>
<gene>
    <name evidence="6" type="ORF">LY90DRAFT_391539</name>
</gene>
<dbReference type="Gene3D" id="1.10.472.80">
    <property type="entry name" value="Ypt/Rab-GAP domain of gyp1p, domain 3"/>
    <property type="match status" value="1"/>
</dbReference>
<dbReference type="PROSITE" id="PS50086">
    <property type="entry name" value="TBC_RABGAP"/>
    <property type="match status" value="1"/>
</dbReference>
<evidence type="ECO:0000256" key="2">
    <source>
        <dbReference type="SAM" id="Coils"/>
    </source>
</evidence>
<dbReference type="EMBL" id="MCOG01000309">
    <property type="protein sequence ID" value="ORY19935.1"/>
    <property type="molecule type" value="Genomic_DNA"/>
</dbReference>
<evidence type="ECO:0000313" key="7">
    <source>
        <dbReference type="Proteomes" id="UP000193920"/>
    </source>
</evidence>
<feature type="compositionally biased region" description="Basic and acidic residues" evidence="3">
    <location>
        <begin position="175"/>
        <end position="204"/>
    </location>
</feature>
<dbReference type="Pfam" id="PF00566">
    <property type="entry name" value="RabGAP-TBC"/>
    <property type="match status" value="1"/>
</dbReference>
<dbReference type="AlphaFoldDB" id="A0A1Y2AD67"/>
<proteinExistence type="predicted"/>
<dbReference type="GO" id="GO:0006888">
    <property type="term" value="P:endoplasmic reticulum to Golgi vesicle-mediated transport"/>
    <property type="evidence" value="ECO:0007669"/>
    <property type="project" value="TreeGrafter"/>
</dbReference>
<evidence type="ECO:0000256" key="3">
    <source>
        <dbReference type="SAM" id="MobiDB-lite"/>
    </source>
</evidence>
<protein>
    <submittedName>
        <fullName evidence="6">RabGAP/TBC</fullName>
    </submittedName>
</protein>
<reference evidence="6 7" key="1">
    <citation type="submission" date="2016-08" db="EMBL/GenBank/DDBJ databases">
        <title>A Parts List for Fungal Cellulosomes Revealed by Comparative Genomics.</title>
        <authorList>
            <consortium name="DOE Joint Genome Institute"/>
            <person name="Haitjema C.H."/>
            <person name="Gilmore S.P."/>
            <person name="Henske J.K."/>
            <person name="Solomon K.V."/>
            <person name="De Groot R."/>
            <person name="Kuo A."/>
            <person name="Mondo S.J."/>
            <person name="Salamov A.A."/>
            <person name="Labutti K."/>
            <person name="Zhao Z."/>
            <person name="Chiniquy J."/>
            <person name="Barry K."/>
            <person name="Brewer H.M."/>
            <person name="Purvine S.O."/>
            <person name="Wright A.T."/>
            <person name="Boxma B."/>
            <person name="Van Alen T."/>
            <person name="Hackstein J.H."/>
            <person name="Baker S.E."/>
            <person name="Grigoriev I.V."/>
            <person name="O'Malley M.A."/>
        </authorList>
    </citation>
    <scope>NUCLEOTIDE SEQUENCE [LARGE SCALE GENOMIC DNA]</scope>
    <source>
        <strain evidence="6 7">G1</strain>
    </source>
</reference>
<feature type="compositionally biased region" description="Low complexity" evidence="3">
    <location>
        <begin position="205"/>
        <end position="218"/>
    </location>
</feature>
<accession>A0A1Y2AD67</accession>
<feature type="compositionally biased region" description="Basic and acidic residues" evidence="3">
    <location>
        <begin position="348"/>
        <end position="360"/>
    </location>
</feature>
<feature type="compositionally biased region" description="Basic and acidic residues" evidence="3">
    <location>
        <begin position="220"/>
        <end position="248"/>
    </location>
</feature>
<dbReference type="GO" id="GO:0005789">
    <property type="term" value="C:endoplasmic reticulum membrane"/>
    <property type="evidence" value="ECO:0007669"/>
    <property type="project" value="TreeGrafter"/>
</dbReference>
<keyword evidence="4" id="KW-0812">Transmembrane</keyword>
<evidence type="ECO:0000256" key="1">
    <source>
        <dbReference type="ARBA" id="ARBA00022468"/>
    </source>
</evidence>
<dbReference type="Gene3D" id="1.10.8.1310">
    <property type="match status" value="2"/>
</dbReference>
<dbReference type="OrthoDB" id="206700at2759"/>
<feature type="region of interest" description="Disordered" evidence="3">
    <location>
        <begin position="304"/>
        <end position="381"/>
    </location>
</feature>
<evidence type="ECO:0000313" key="6">
    <source>
        <dbReference type="EMBL" id="ORY19935.1"/>
    </source>
</evidence>
<feature type="transmembrane region" description="Helical" evidence="4">
    <location>
        <begin position="785"/>
        <end position="803"/>
    </location>
</feature>
<keyword evidence="4" id="KW-0472">Membrane</keyword>
<dbReference type="STRING" id="1754190.A0A1Y2AD67"/>
<dbReference type="GO" id="GO:0005096">
    <property type="term" value="F:GTPase activator activity"/>
    <property type="evidence" value="ECO:0007669"/>
    <property type="project" value="UniProtKB-KW"/>
</dbReference>
<organism evidence="6 7">
    <name type="scientific">Neocallimastix californiae</name>
    <dbReference type="NCBI Taxonomy" id="1754190"/>
    <lineage>
        <taxon>Eukaryota</taxon>
        <taxon>Fungi</taxon>
        <taxon>Fungi incertae sedis</taxon>
        <taxon>Chytridiomycota</taxon>
        <taxon>Chytridiomycota incertae sedis</taxon>
        <taxon>Neocallimastigomycetes</taxon>
        <taxon>Neocallimastigales</taxon>
        <taxon>Neocallimastigaceae</taxon>
        <taxon>Neocallimastix</taxon>
    </lineage>
</organism>
<feature type="region of interest" description="Disordered" evidence="3">
    <location>
        <begin position="175"/>
        <end position="282"/>
    </location>
</feature>
<dbReference type="InterPro" id="IPR045913">
    <property type="entry name" value="TBC20/Gyp8-like"/>
</dbReference>
<comment type="caution">
    <text evidence="6">The sequence shown here is derived from an EMBL/GenBank/DDBJ whole genome shotgun (WGS) entry which is preliminary data.</text>
</comment>
<dbReference type="PANTHER" id="PTHR20913">
    <property type="entry name" value="TBC1 DOMAIN FAMILY MEMBER 20/GTPASE"/>
    <property type="match status" value="1"/>
</dbReference>
<dbReference type="Proteomes" id="UP000193920">
    <property type="component" value="Unassembled WGS sequence"/>
</dbReference>
<evidence type="ECO:0000259" key="5">
    <source>
        <dbReference type="PROSITE" id="PS50086"/>
    </source>
</evidence>
<name>A0A1Y2AD67_9FUNG</name>
<keyword evidence="1" id="KW-0343">GTPase activation</keyword>
<sequence>MISLRNRRQNLTEQQKNKINEIKEALKNNDIYTLRQLSRTKGGFVTSELRKLCWPFLLHVDVSDIRIKEKKDIIQYIENEISSSSDKSEIKNDIENEKINAVIDSSLNSNTQDETDNTEDIDSTEKQINEIEEKLIKKTNSTDETNDEGINQNNNAINNIENEIIDEKIEIPEIDEQDKKVEQEEKIINEDTTKNIETEIKNENIEQQQESTDIIEPIENNEKKEKEEAPKNIESEIENKEIKQKESNENENENESNETEKNNIKSELNNDNNEKVADNYDNENNNEIELINNENNNNEITHEFEENSESKDDLNSDTFKNDEINENTENTTQENIIVTTQSANDDTYLERESGDKKDNLSETSDDEDYTKNNHSDDESDDVLFKGDINIHAGEIHPSHFKDNGENKEIFDNSSSESINKIKDETMDEEPESKKCVAKDIILDSDDDPERIEKLKQIEDESKYRDKRQIMKDVNRAFVHFPKGLKAKEKTIKQVELSRVILYSLKDHSYLHYYQGYHDICSLLLLVLGEDIATSCAETLALYWLREYMKETLEPTLEVMSFLYPILKYADPKIYKLVYNNMVPPYFSISWVITWCIHDLRDTSEMERLFDFFISNNPIMPIYFAAAVILTQKEKLYNRFPQILDDNASENEEDENDPETAMPNFSVVHQFLTHLLPIATTQDKNVTVDSAIELAWSLYEQYPLKFLMKKEAIKLNPLCCVKRYFDDCEKVLPDKPFNKDEIIKLLKKEEELNLKLAMATPTTTNDHFKKIQEKADIIGKYLSQRITLLTIATTLILVTAIILTHEFSKTYYM</sequence>
<dbReference type="InterPro" id="IPR035969">
    <property type="entry name" value="Rab-GAP_TBC_sf"/>
</dbReference>